<organism evidence="4 5">
    <name type="scientific">Caulobacter flavus</name>
    <dbReference type="NCBI Taxonomy" id="1679497"/>
    <lineage>
        <taxon>Bacteria</taxon>
        <taxon>Pseudomonadati</taxon>
        <taxon>Pseudomonadota</taxon>
        <taxon>Alphaproteobacteria</taxon>
        <taxon>Caulobacterales</taxon>
        <taxon>Caulobacteraceae</taxon>
        <taxon>Caulobacter</taxon>
    </lineage>
</organism>
<dbReference type="InterPro" id="IPR017740">
    <property type="entry name" value="TssA-like"/>
</dbReference>
<gene>
    <name evidence="3" type="ORF">C1707_02155</name>
    <name evidence="4" type="ORF">CFHF_04015</name>
</gene>
<dbReference type="AlphaFoldDB" id="A0A2N5CZG1"/>
<dbReference type="KEGG" id="cfh:C1707_02155"/>
<reference evidence="4 5" key="1">
    <citation type="submission" date="2017-12" db="EMBL/GenBank/DDBJ databases">
        <title>The genome sequence of Caulobacter flavus CGMCC1 15093.</title>
        <authorList>
            <person name="Gao J."/>
            <person name="Mao X."/>
            <person name="Sun J."/>
        </authorList>
    </citation>
    <scope>NUCLEOTIDE SEQUENCE [LARGE SCALE GENOMIC DNA]</scope>
    <source>
        <strain evidence="4 5">CGMCC1 15093</strain>
    </source>
</reference>
<dbReference type="EMBL" id="CP026100">
    <property type="protein sequence ID" value="AYV45138.1"/>
    <property type="molecule type" value="Genomic_DNA"/>
</dbReference>
<protein>
    <recommendedName>
        <fullName evidence="2">ImpA N-terminal domain-containing protein</fullName>
    </recommendedName>
</protein>
<dbReference type="PANTHER" id="PTHR37951">
    <property type="entry name" value="CYTOPLASMIC PROTEIN-RELATED"/>
    <property type="match status" value="1"/>
</dbReference>
<dbReference type="InterPro" id="IPR010657">
    <property type="entry name" value="ImpA_N"/>
</dbReference>
<proteinExistence type="predicted"/>
<evidence type="ECO:0000259" key="2">
    <source>
        <dbReference type="Pfam" id="PF06812"/>
    </source>
</evidence>
<dbReference type="EMBL" id="PJRQ01000008">
    <property type="protein sequence ID" value="PLR19182.1"/>
    <property type="molecule type" value="Genomic_DNA"/>
</dbReference>
<evidence type="ECO:0000313" key="5">
    <source>
        <dbReference type="Proteomes" id="UP000234483"/>
    </source>
</evidence>
<dbReference type="Proteomes" id="UP000281192">
    <property type="component" value="Chromosome"/>
</dbReference>
<feature type="domain" description="ImpA N-terminal" evidence="2">
    <location>
        <begin position="17"/>
        <end position="138"/>
    </location>
</feature>
<sequence length="355" mass="36955">MDGGAWIIVAIDVKALLSPISDADPTGANLSDDASLELSVQRDRIAYGLKACLPDAKKGRSEPLPPRGIIELCGKCLGVQKDIWFGVYMAQAGASAGDLDAVAAGAEIVAGLLADMWDQASPPLSDGIVARSNASDTLGSYADFVRRLAAAPLWKSRQGAFTAGDITAGAGERYDLFISALSLQGPADLQAIAGQIARFQKALDSIDAAFEAYALSAGVFDDAAGFGTSREFMERLLSHIGEAIEAPRSAPADGPAAEIPAASPQTTAAPSGFAASAPAAPAGTPIRGRIASREDVARAIDEICAYYKAQEPGSPIPMVLERVKTWLPMSFIDVLKEIAPGSVSEAERILVRQNN</sequence>
<accession>A0A2N5CZG1</accession>
<dbReference type="Pfam" id="PF06812">
    <property type="entry name" value="ImpA_N"/>
    <property type="match status" value="1"/>
</dbReference>
<dbReference type="OrthoDB" id="9771118at2"/>
<feature type="compositionally biased region" description="Low complexity" evidence="1">
    <location>
        <begin position="260"/>
        <end position="285"/>
    </location>
</feature>
<evidence type="ECO:0000313" key="3">
    <source>
        <dbReference type="EMBL" id="AYV45138.1"/>
    </source>
</evidence>
<name>A0A2N5CZG1_9CAUL</name>
<reference evidence="3 6" key="2">
    <citation type="submission" date="2018-01" db="EMBL/GenBank/DDBJ databases">
        <title>Complete genome sequence of Caulobacter flavus RHGG3.</title>
        <authorList>
            <person name="Yang E."/>
        </authorList>
    </citation>
    <scope>NUCLEOTIDE SEQUENCE [LARGE SCALE GENOMIC DNA]</scope>
    <source>
        <strain evidence="3 6">RHGG3</strain>
    </source>
</reference>
<dbReference type="Proteomes" id="UP000234483">
    <property type="component" value="Unassembled WGS sequence"/>
</dbReference>
<feature type="region of interest" description="Disordered" evidence="1">
    <location>
        <begin position="247"/>
        <end position="286"/>
    </location>
</feature>
<evidence type="ECO:0000313" key="4">
    <source>
        <dbReference type="EMBL" id="PLR19182.1"/>
    </source>
</evidence>
<keyword evidence="6" id="KW-1185">Reference proteome</keyword>
<dbReference type="PANTHER" id="PTHR37951:SF1">
    <property type="entry name" value="TYPE VI SECRETION SYSTEM COMPONENT TSSA1"/>
    <property type="match status" value="1"/>
</dbReference>
<evidence type="ECO:0000256" key="1">
    <source>
        <dbReference type="SAM" id="MobiDB-lite"/>
    </source>
</evidence>
<evidence type="ECO:0000313" key="6">
    <source>
        <dbReference type="Proteomes" id="UP000281192"/>
    </source>
</evidence>